<dbReference type="RefSeq" id="WP_077112350.1">
    <property type="nucleotide sequence ID" value="NZ_JAFBFH010000051.1"/>
</dbReference>
<accession>A0ABS2RCW4</accession>
<organism evidence="1 2">
    <name type="scientific">Siminovitchia thermophila</name>
    <dbReference type="NCBI Taxonomy" id="1245522"/>
    <lineage>
        <taxon>Bacteria</taxon>
        <taxon>Bacillati</taxon>
        <taxon>Bacillota</taxon>
        <taxon>Bacilli</taxon>
        <taxon>Bacillales</taxon>
        <taxon>Bacillaceae</taxon>
        <taxon>Siminovitchia</taxon>
    </lineage>
</organism>
<keyword evidence="2" id="KW-1185">Reference proteome</keyword>
<dbReference type="InterPro" id="IPR024496">
    <property type="entry name" value="Spore_germ_GerPE"/>
</dbReference>
<evidence type="ECO:0000313" key="2">
    <source>
        <dbReference type="Proteomes" id="UP000823485"/>
    </source>
</evidence>
<sequence length="125" mass="13869">MIGTRNSIVQYLDIKNLIFGSILEIGDSVHLGANANALAVQRRRQLFYADEGDLLSFSAFTKPIPLPPIYESFPIRHKIHDSPNIRVGNVHVIAASNAAVLHIGSTNHIAMEGRVKHIRQINPRI</sequence>
<dbReference type="Proteomes" id="UP000823485">
    <property type="component" value="Unassembled WGS sequence"/>
</dbReference>
<name>A0ABS2RCW4_9BACI</name>
<comment type="caution">
    <text evidence="1">The sequence shown here is derived from an EMBL/GenBank/DDBJ whole genome shotgun (WGS) entry which is preliminary data.</text>
</comment>
<proteinExistence type="predicted"/>
<protein>
    <submittedName>
        <fullName evidence="1">Spore germination protein PE</fullName>
    </submittedName>
</protein>
<dbReference type="EMBL" id="JAFBFH010000051">
    <property type="protein sequence ID" value="MBM7717503.1"/>
    <property type="molecule type" value="Genomic_DNA"/>
</dbReference>
<dbReference type="Pfam" id="PF10970">
    <property type="entry name" value="GerPE"/>
    <property type="match status" value="1"/>
</dbReference>
<evidence type="ECO:0000313" key="1">
    <source>
        <dbReference type="EMBL" id="MBM7717503.1"/>
    </source>
</evidence>
<gene>
    <name evidence="1" type="ORF">JOC94_004532</name>
</gene>
<reference evidence="1 2" key="1">
    <citation type="submission" date="2021-01" db="EMBL/GenBank/DDBJ databases">
        <title>Genomic Encyclopedia of Type Strains, Phase IV (KMG-IV): sequencing the most valuable type-strain genomes for metagenomic binning, comparative biology and taxonomic classification.</title>
        <authorList>
            <person name="Goeker M."/>
        </authorList>
    </citation>
    <scope>NUCLEOTIDE SEQUENCE [LARGE SCALE GENOMIC DNA]</scope>
    <source>
        <strain evidence="1 2">DSM 105453</strain>
    </source>
</reference>